<comment type="subcellular location">
    <subcellularLocation>
        <location evidence="1">Cell envelope</location>
    </subcellularLocation>
</comment>
<dbReference type="InterPro" id="IPR030678">
    <property type="entry name" value="Peptide/Ni-bd"/>
</dbReference>
<evidence type="ECO:0000313" key="7">
    <source>
        <dbReference type="Proteomes" id="UP000247832"/>
    </source>
</evidence>
<gene>
    <name evidence="6" type="ORF">CVV68_13640</name>
</gene>
<dbReference type="GO" id="GO:0042597">
    <property type="term" value="C:periplasmic space"/>
    <property type="evidence" value="ECO:0007669"/>
    <property type="project" value="UniProtKB-ARBA"/>
</dbReference>
<dbReference type="Gene3D" id="3.40.190.10">
    <property type="entry name" value="Periplasmic binding protein-like II"/>
    <property type="match status" value="1"/>
</dbReference>
<dbReference type="InterPro" id="IPR039424">
    <property type="entry name" value="SBP_5"/>
</dbReference>
<dbReference type="SUPFAM" id="SSF53850">
    <property type="entry name" value="Periplasmic binding protein-like II"/>
    <property type="match status" value="1"/>
</dbReference>
<dbReference type="InterPro" id="IPR000914">
    <property type="entry name" value="SBP_5_dom"/>
</dbReference>
<keyword evidence="3" id="KW-0813">Transport</keyword>
<dbReference type="PANTHER" id="PTHR30290:SF10">
    <property type="entry name" value="PERIPLASMIC OLIGOPEPTIDE-BINDING PROTEIN-RELATED"/>
    <property type="match status" value="1"/>
</dbReference>
<keyword evidence="4" id="KW-0732">Signal</keyword>
<dbReference type="GO" id="GO:0043190">
    <property type="term" value="C:ATP-binding cassette (ABC) transporter complex"/>
    <property type="evidence" value="ECO:0007669"/>
    <property type="project" value="InterPro"/>
</dbReference>
<sequence>MMKKLRTHGGIRKPIFRIFGSIAVVLLALTGCSSGNGSPNATTASANAPGKAANTATFAEPPNTVPNWIWPFAPIADFSVSNSSDLQYLMFRPLYWFGNDGKAEVNDSLSLAAAPVYSNGGKTVTIKLKPYNWSNGTAVTSADVMFWFNMAKAEKTNYAAYVPGQFPDNIVSATAPDAKTIVFNTDKAYSQQWFLSNQLGQITPMPAAWDMTAANTKGTCASSESGCAAVYKYLIAQSKDLPTYATNPLWQVVDGPWSLKSFNSDGHITFVPNTKYSGPVKPTLKEFIEVPFTTDSAEFNVLRGASTIDVGYLPTQDLSSPRPANTSPGQAGPNPLSANYTLAPWNLYGINYFPINFNNPTVGPIFKQLYFRQALQSTVDQKGILTSAAKNYGFETTGPVPLFPDSPLISATEKSNPYPFNIDAAKKYLTDNGWTVASGTAATCSKPGTAAGDCGAGVTAGQKLSFNLQYASGTQTITTAMQSLKSNAAQAGIILNISPAPFNTVTGTAIPCSGKTCTWEMGNWGGGWVYAPDYYPTGETLFQTGAGSNSGSYSNAAMDKLISDSTTQSGTAVMQAYENALAKDVPVIWQPNYTYSLTEVANGLKGATTQNPYSAINPEDWHY</sequence>
<dbReference type="Pfam" id="PF00496">
    <property type="entry name" value="SBP_bac_5"/>
    <property type="match status" value="1"/>
</dbReference>
<dbReference type="Proteomes" id="UP000247832">
    <property type="component" value="Unassembled WGS sequence"/>
</dbReference>
<evidence type="ECO:0000256" key="3">
    <source>
        <dbReference type="ARBA" id="ARBA00022448"/>
    </source>
</evidence>
<dbReference type="PROSITE" id="PS51257">
    <property type="entry name" value="PROKAR_LIPOPROTEIN"/>
    <property type="match status" value="1"/>
</dbReference>
<reference evidence="6 7" key="1">
    <citation type="submission" date="2018-05" db="EMBL/GenBank/DDBJ databases">
        <title>Genetic diversity of glacier-inhabiting Cryobacterium bacteria in China and description of Cryobacterium mengkeensis sp. nov. and Arthrobacter glacialis sp. nov.</title>
        <authorList>
            <person name="Liu Q."/>
            <person name="Xin Y.-H."/>
        </authorList>
    </citation>
    <scope>NUCLEOTIDE SEQUENCE [LARGE SCALE GENOMIC DNA]</scope>
    <source>
        <strain evidence="6 7">LI2</strain>
    </source>
</reference>
<keyword evidence="7" id="KW-1185">Reference proteome</keyword>
<dbReference type="GO" id="GO:0030313">
    <property type="term" value="C:cell envelope"/>
    <property type="evidence" value="ECO:0007669"/>
    <property type="project" value="UniProtKB-SubCell"/>
</dbReference>
<dbReference type="OrthoDB" id="7888869at2"/>
<organism evidence="6 7">
    <name type="scientific">Arthrobacter livingstonensis</name>
    <dbReference type="NCBI Taxonomy" id="670078"/>
    <lineage>
        <taxon>Bacteria</taxon>
        <taxon>Bacillati</taxon>
        <taxon>Actinomycetota</taxon>
        <taxon>Actinomycetes</taxon>
        <taxon>Micrococcales</taxon>
        <taxon>Micrococcaceae</taxon>
        <taxon>Arthrobacter</taxon>
    </lineage>
</organism>
<proteinExistence type="inferred from homology"/>
<dbReference type="GO" id="GO:1904680">
    <property type="term" value="F:peptide transmembrane transporter activity"/>
    <property type="evidence" value="ECO:0007669"/>
    <property type="project" value="TreeGrafter"/>
</dbReference>
<comment type="similarity">
    <text evidence="2">Belongs to the bacterial solute-binding protein 5 family.</text>
</comment>
<dbReference type="Gene3D" id="3.10.105.10">
    <property type="entry name" value="Dipeptide-binding Protein, Domain 3"/>
    <property type="match status" value="1"/>
</dbReference>
<dbReference type="PANTHER" id="PTHR30290">
    <property type="entry name" value="PERIPLASMIC BINDING COMPONENT OF ABC TRANSPORTER"/>
    <property type="match status" value="1"/>
</dbReference>
<dbReference type="AlphaFoldDB" id="A0A2V5LIB9"/>
<feature type="domain" description="Solute-binding protein family 5" evidence="5">
    <location>
        <begin position="111"/>
        <end position="536"/>
    </location>
</feature>
<dbReference type="GO" id="GO:0015833">
    <property type="term" value="P:peptide transport"/>
    <property type="evidence" value="ECO:0007669"/>
    <property type="project" value="TreeGrafter"/>
</dbReference>
<evidence type="ECO:0000256" key="1">
    <source>
        <dbReference type="ARBA" id="ARBA00004196"/>
    </source>
</evidence>
<dbReference type="EMBL" id="QJVD01000014">
    <property type="protein sequence ID" value="PYI66600.1"/>
    <property type="molecule type" value="Genomic_DNA"/>
</dbReference>
<evidence type="ECO:0000256" key="4">
    <source>
        <dbReference type="ARBA" id="ARBA00022729"/>
    </source>
</evidence>
<name>A0A2V5LIB9_9MICC</name>
<comment type="caution">
    <text evidence="6">The sequence shown here is derived from an EMBL/GenBank/DDBJ whole genome shotgun (WGS) entry which is preliminary data.</text>
</comment>
<protein>
    <submittedName>
        <fullName evidence="6">ABC transporter substrate-binding protein</fullName>
    </submittedName>
</protein>
<evidence type="ECO:0000259" key="5">
    <source>
        <dbReference type="Pfam" id="PF00496"/>
    </source>
</evidence>
<evidence type="ECO:0000313" key="6">
    <source>
        <dbReference type="EMBL" id="PYI66600.1"/>
    </source>
</evidence>
<evidence type="ECO:0000256" key="2">
    <source>
        <dbReference type="ARBA" id="ARBA00005695"/>
    </source>
</evidence>
<accession>A0A2V5LIB9</accession>
<dbReference type="PIRSF" id="PIRSF002741">
    <property type="entry name" value="MppA"/>
    <property type="match status" value="1"/>
</dbReference>